<reference evidence="3" key="1">
    <citation type="submission" date="2021-05" db="EMBL/GenBank/DDBJ databases">
        <title>Genome of Sphingobium sp. strain.</title>
        <authorList>
            <person name="Fan R."/>
        </authorList>
    </citation>
    <scope>NUCLEOTIDE SEQUENCE</scope>
    <source>
        <strain evidence="3">H33</strain>
    </source>
</reference>
<feature type="transmembrane region" description="Helical" evidence="1">
    <location>
        <begin position="197"/>
        <end position="214"/>
    </location>
</feature>
<keyword evidence="1" id="KW-0472">Membrane</keyword>
<evidence type="ECO:0000256" key="1">
    <source>
        <dbReference type="SAM" id="Phobius"/>
    </source>
</evidence>
<dbReference type="Proteomes" id="UP001138757">
    <property type="component" value="Unassembled WGS sequence"/>
</dbReference>
<feature type="transmembrane region" description="Helical" evidence="1">
    <location>
        <begin position="164"/>
        <end position="185"/>
    </location>
</feature>
<evidence type="ECO:0000259" key="2">
    <source>
        <dbReference type="Pfam" id="PF13386"/>
    </source>
</evidence>
<feature type="transmembrane region" description="Helical" evidence="1">
    <location>
        <begin position="137"/>
        <end position="158"/>
    </location>
</feature>
<accession>A0A9X1ISY8</accession>
<dbReference type="EMBL" id="JAHGAW010000014">
    <property type="protein sequence ID" value="MBT2189028.1"/>
    <property type="molecule type" value="Genomic_DNA"/>
</dbReference>
<dbReference type="PANTHER" id="PTHR42208">
    <property type="entry name" value="HEAVY METAL TRANSPORTER-RELATED"/>
    <property type="match status" value="1"/>
</dbReference>
<sequence>MSAIGLVGGATLGLASSLHCIGMCGGISMLLSYAPGPGARATLPGQLLLHGGRITSYMTLGALAGALGQAAIGQFEPSTGHLLLRWSAAVSLGWIGLSTAGLMPAPALFGHAAGLLRVPVRAIFRLPMPVRRIVGGLAWGLLPCGMIYGALLFAMFAGSALDGALVLLGFGLGTLPALIAAQLGFERLKAVLHGRSAGRWIGVAMTALAMLSLVDRPAVSLLCGRLATAFGS</sequence>
<feature type="transmembrane region" description="Helical" evidence="1">
    <location>
        <begin position="12"/>
        <end position="33"/>
    </location>
</feature>
<protein>
    <submittedName>
        <fullName evidence="3">Sulfite exporter TauE/SafE family protein</fullName>
    </submittedName>
</protein>
<dbReference type="PANTHER" id="PTHR42208:SF1">
    <property type="entry name" value="HEAVY METAL TRANSPORTER"/>
    <property type="match status" value="1"/>
</dbReference>
<evidence type="ECO:0000313" key="3">
    <source>
        <dbReference type="EMBL" id="MBT2189028.1"/>
    </source>
</evidence>
<keyword evidence="1" id="KW-0812">Transmembrane</keyword>
<proteinExistence type="predicted"/>
<feature type="transmembrane region" description="Helical" evidence="1">
    <location>
        <begin position="54"/>
        <end position="72"/>
    </location>
</feature>
<dbReference type="Pfam" id="PF13386">
    <property type="entry name" value="DsbD_2"/>
    <property type="match status" value="1"/>
</dbReference>
<dbReference type="InterPro" id="IPR039447">
    <property type="entry name" value="UreH-like_TM_dom"/>
</dbReference>
<name>A0A9X1ISY8_9SPHN</name>
<organism evidence="3 4">
    <name type="scientific">Sphingobium nicotianae</name>
    <dbReference type="NCBI Taxonomy" id="2782607"/>
    <lineage>
        <taxon>Bacteria</taxon>
        <taxon>Pseudomonadati</taxon>
        <taxon>Pseudomonadota</taxon>
        <taxon>Alphaproteobacteria</taxon>
        <taxon>Sphingomonadales</taxon>
        <taxon>Sphingomonadaceae</taxon>
        <taxon>Sphingobium</taxon>
    </lineage>
</organism>
<dbReference type="RefSeq" id="WP_214625286.1">
    <property type="nucleotide sequence ID" value="NZ_JAHGAW010000014.1"/>
</dbReference>
<keyword evidence="4" id="KW-1185">Reference proteome</keyword>
<dbReference type="AlphaFoldDB" id="A0A9X1ISY8"/>
<comment type="caution">
    <text evidence="3">The sequence shown here is derived from an EMBL/GenBank/DDBJ whole genome shotgun (WGS) entry which is preliminary data.</text>
</comment>
<evidence type="ECO:0000313" key="4">
    <source>
        <dbReference type="Proteomes" id="UP001138757"/>
    </source>
</evidence>
<feature type="domain" description="Urease accessory protein UreH-like transmembrane" evidence="2">
    <location>
        <begin position="11"/>
        <end position="209"/>
    </location>
</feature>
<keyword evidence="1" id="KW-1133">Transmembrane helix</keyword>
<feature type="transmembrane region" description="Helical" evidence="1">
    <location>
        <begin position="92"/>
        <end position="116"/>
    </location>
</feature>
<gene>
    <name evidence="3" type="ORF">KK488_18940</name>
</gene>